<dbReference type="SMART" id="SM01314">
    <property type="entry name" value="SnAC"/>
    <property type="match status" value="1"/>
</dbReference>
<dbReference type="SMART" id="SM00573">
    <property type="entry name" value="HSA"/>
    <property type="match status" value="1"/>
</dbReference>
<dbReference type="SMART" id="SM00490">
    <property type="entry name" value="HELICc"/>
    <property type="match status" value="1"/>
</dbReference>
<dbReference type="PROSITE" id="PS51192">
    <property type="entry name" value="HELICASE_ATP_BIND_1"/>
    <property type="match status" value="1"/>
</dbReference>
<dbReference type="InterPro" id="IPR006576">
    <property type="entry name" value="BRK_domain"/>
</dbReference>
<dbReference type="SUPFAM" id="SSF52540">
    <property type="entry name" value="P-loop containing nucleoside triphosphate hydrolases"/>
    <property type="match status" value="2"/>
</dbReference>
<dbReference type="Gene3D" id="3.40.5.120">
    <property type="match status" value="1"/>
</dbReference>
<dbReference type="InterPro" id="IPR014001">
    <property type="entry name" value="Helicase_ATP-bd"/>
</dbReference>
<dbReference type="PROSITE" id="PS51204">
    <property type="entry name" value="HSA"/>
    <property type="match status" value="1"/>
</dbReference>
<dbReference type="InterPro" id="IPR027417">
    <property type="entry name" value="P-loop_NTPase"/>
</dbReference>
<dbReference type="GO" id="GO:0005524">
    <property type="term" value="F:ATP binding"/>
    <property type="evidence" value="ECO:0007669"/>
    <property type="project" value="InterPro"/>
</dbReference>
<evidence type="ECO:0000256" key="8">
    <source>
        <dbReference type="SAM" id="MobiDB-lite"/>
    </source>
</evidence>
<dbReference type="Proteomes" id="UP000437017">
    <property type="component" value="Unassembled WGS sequence"/>
</dbReference>
<comment type="caution">
    <text evidence="12">The sequence shown here is derived from an EMBL/GenBank/DDBJ whole genome shotgun (WGS) entry which is preliminary data.</text>
</comment>
<dbReference type="SMART" id="SM00487">
    <property type="entry name" value="DEXDc"/>
    <property type="match status" value="1"/>
</dbReference>
<name>A0A643CBY8_BALPH</name>
<evidence type="ECO:0000256" key="1">
    <source>
        <dbReference type="ARBA" id="ARBA00004123"/>
    </source>
</evidence>
<dbReference type="PANTHER" id="PTHR10799">
    <property type="entry name" value="SNF2/RAD54 HELICASE FAMILY"/>
    <property type="match status" value="1"/>
</dbReference>
<dbReference type="EMBL" id="SGJD01001905">
    <property type="protein sequence ID" value="KAB0397736.1"/>
    <property type="molecule type" value="Genomic_DNA"/>
</dbReference>
<keyword evidence="3" id="KW-0378">Hydrolase</keyword>
<feature type="domain" description="Helicase ATP-binding" evidence="9">
    <location>
        <begin position="605"/>
        <end position="770"/>
    </location>
</feature>
<evidence type="ECO:0000259" key="11">
    <source>
        <dbReference type="PROSITE" id="PS51204"/>
    </source>
</evidence>
<evidence type="ECO:0000256" key="4">
    <source>
        <dbReference type="ARBA" id="ARBA00023015"/>
    </source>
</evidence>
<dbReference type="InterPro" id="IPR014012">
    <property type="entry name" value="HSA_dom"/>
</dbReference>
<evidence type="ECO:0000259" key="9">
    <source>
        <dbReference type="PROSITE" id="PS51192"/>
    </source>
</evidence>
<feature type="compositionally biased region" description="Acidic residues" evidence="8">
    <location>
        <begin position="501"/>
        <end position="515"/>
    </location>
</feature>
<feature type="region of interest" description="Disordered" evidence="8">
    <location>
        <begin position="136"/>
        <end position="179"/>
    </location>
</feature>
<dbReference type="InterPro" id="IPR000330">
    <property type="entry name" value="SNF2_N"/>
</dbReference>
<dbReference type="GO" id="GO:0016787">
    <property type="term" value="F:hydrolase activity"/>
    <property type="evidence" value="ECO:0007669"/>
    <property type="project" value="UniProtKB-KW"/>
</dbReference>
<gene>
    <name evidence="12" type="ORF">E2I00_009148</name>
</gene>
<dbReference type="InterPro" id="IPR037259">
    <property type="entry name" value="BRK_sf"/>
</dbReference>
<keyword evidence="13" id="KW-1185">Reference proteome</keyword>
<dbReference type="OrthoDB" id="6017at2759"/>
<feature type="compositionally biased region" description="Low complexity" evidence="8">
    <location>
        <begin position="154"/>
        <end position="163"/>
    </location>
</feature>
<dbReference type="CDD" id="cd18793">
    <property type="entry name" value="SF2_C_SNF"/>
    <property type="match status" value="1"/>
</dbReference>
<dbReference type="Gene3D" id="3.40.50.10810">
    <property type="entry name" value="Tandem AAA-ATPase domain"/>
    <property type="match status" value="1"/>
</dbReference>
<dbReference type="GO" id="GO:0042393">
    <property type="term" value="F:histone binding"/>
    <property type="evidence" value="ECO:0007669"/>
    <property type="project" value="InterPro"/>
</dbReference>
<dbReference type="FunFam" id="3.40.50.300:FF:000116">
    <property type="entry name" value="probable global transcription activator SNF2L2 isoform X1"/>
    <property type="match status" value="1"/>
</dbReference>
<feature type="compositionally biased region" description="Pro residues" evidence="8">
    <location>
        <begin position="136"/>
        <end position="153"/>
    </location>
</feature>
<dbReference type="SMART" id="SM00592">
    <property type="entry name" value="BRK"/>
    <property type="match status" value="1"/>
</dbReference>
<dbReference type="Gene3D" id="1.20.5.170">
    <property type="match status" value="1"/>
</dbReference>
<evidence type="ECO:0000259" key="10">
    <source>
        <dbReference type="PROSITE" id="PS51194"/>
    </source>
</evidence>
<dbReference type="Gene3D" id="3.40.50.300">
    <property type="entry name" value="P-loop containing nucleotide triphosphate hydrolases"/>
    <property type="match status" value="1"/>
</dbReference>
<dbReference type="CDD" id="cd18063">
    <property type="entry name" value="DEXHc_SMARCA2"/>
    <property type="match status" value="1"/>
</dbReference>
<dbReference type="SUPFAM" id="SSF160481">
    <property type="entry name" value="BRK domain-like"/>
    <property type="match status" value="1"/>
</dbReference>
<dbReference type="InterPro" id="IPR001650">
    <property type="entry name" value="Helicase_C-like"/>
</dbReference>
<dbReference type="FunFam" id="3.40.5.120:FF:000001">
    <property type="entry name" value="probable global transcription activator SNF2L2 isoform X1"/>
    <property type="match status" value="1"/>
</dbReference>
<dbReference type="Pfam" id="PF14619">
    <property type="entry name" value="SnAC"/>
    <property type="match status" value="1"/>
</dbReference>
<evidence type="ECO:0000256" key="3">
    <source>
        <dbReference type="ARBA" id="ARBA00022801"/>
    </source>
</evidence>
<reference evidence="12 13" key="1">
    <citation type="journal article" date="2019" name="PLoS ONE">
        <title>Genomic analyses reveal an absence of contemporary introgressive admixture between fin whales and blue whales, despite known hybrids.</title>
        <authorList>
            <person name="Westbury M.V."/>
            <person name="Petersen B."/>
            <person name="Lorenzen E.D."/>
        </authorList>
    </citation>
    <scope>NUCLEOTIDE SEQUENCE [LARGE SCALE GENOMIC DNA]</scope>
    <source>
        <strain evidence="12">FinWhale-01</strain>
    </source>
</reference>
<evidence type="ECO:0000256" key="6">
    <source>
        <dbReference type="ARBA" id="ARBA00023163"/>
    </source>
</evidence>
<evidence type="ECO:0000256" key="7">
    <source>
        <dbReference type="ARBA" id="ARBA00023242"/>
    </source>
</evidence>
<evidence type="ECO:0000313" key="12">
    <source>
        <dbReference type="EMBL" id="KAB0397736.1"/>
    </source>
</evidence>
<keyword evidence="6" id="KW-0804">Transcription</keyword>
<comment type="similarity">
    <text evidence="2">Belongs to the SNF2/RAD54 helicase family.</text>
</comment>
<dbReference type="PROSITE" id="PS51194">
    <property type="entry name" value="HELICASE_CTER"/>
    <property type="match status" value="1"/>
</dbReference>
<feature type="compositionally biased region" description="Basic residues" evidence="8">
    <location>
        <begin position="420"/>
        <end position="429"/>
    </location>
</feature>
<dbReference type="Pfam" id="PF00271">
    <property type="entry name" value="Helicase_C"/>
    <property type="match status" value="1"/>
</dbReference>
<dbReference type="Pfam" id="PF07529">
    <property type="entry name" value="HSA"/>
    <property type="match status" value="1"/>
</dbReference>
<dbReference type="Pfam" id="PF07533">
    <property type="entry name" value="BRK"/>
    <property type="match status" value="1"/>
</dbReference>
<keyword evidence="4" id="KW-0805">Transcription regulation</keyword>
<comment type="subcellular location">
    <subcellularLocation>
        <location evidence="1">Nucleus</location>
    </subcellularLocation>
</comment>
<dbReference type="InterPro" id="IPR049730">
    <property type="entry name" value="SNF2/RAD54-like_C"/>
</dbReference>
<feature type="domain" description="HSA" evidence="11">
    <location>
        <begin position="301"/>
        <end position="373"/>
    </location>
</feature>
<dbReference type="FunFam" id="1.20.5.170:FF:000089">
    <property type="entry name" value="Putative global transcription activator SNF2L2"/>
    <property type="match status" value="1"/>
</dbReference>
<dbReference type="Pfam" id="PF00176">
    <property type="entry name" value="SNF2-rel_dom"/>
    <property type="match status" value="1"/>
</dbReference>
<accession>A0A643CBY8</accession>
<keyword evidence="7" id="KW-0539">Nucleus</keyword>
<dbReference type="GO" id="GO:0005694">
    <property type="term" value="C:chromosome"/>
    <property type="evidence" value="ECO:0007669"/>
    <property type="project" value="UniProtKB-ARBA"/>
</dbReference>
<dbReference type="AlphaFoldDB" id="A0A643CBY8"/>
<evidence type="ECO:0008006" key="14">
    <source>
        <dbReference type="Google" id="ProtNLM"/>
    </source>
</evidence>
<evidence type="ECO:0000313" key="13">
    <source>
        <dbReference type="Proteomes" id="UP000437017"/>
    </source>
</evidence>
<feature type="region of interest" description="Disordered" evidence="8">
    <location>
        <begin position="415"/>
        <end position="457"/>
    </location>
</feature>
<evidence type="ECO:0000256" key="5">
    <source>
        <dbReference type="ARBA" id="ARBA00023117"/>
    </source>
</evidence>
<dbReference type="FunFam" id="3.40.50.10810:FF:000008">
    <property type="entry name" value="Chromatin structure-remodeling complex subunit snf21"/>
    <property type="match status" value="1"/>
</dbReference>
<feature type="compositionally biased region" description="Basic and acidic residues" evidence="8">
    <location>
        <begin position="516"/>
        <end position="526"/>
    </location>
</feature>
<organism evidence="12 13">
    <name type="scientific">Balaenoptera physalus</name>
    <name type="common">Fin whale</name>
    <name type="synonym">Balaena physalus</name>
    <dbReference type="NCBI Taxonomy" id="9770"/>
    <lineage>
        <taxon>Eukaryota</taxon>
        <taxon>Metazoa</taxon>
        <taxon>Chordata</taxon>
        <taxon>Craniata</taxon>
        <taxon>Vertebrata</taxon>
        <taxon>Euteleostomi</taxon>
        <taxon>Mammalia</taxon>
        <taxon>Eutheria</taxon>
        <taxon>Laurasiatheria</taxon>
        <taxon>Artiodactyla</taxon>
        <taxon>Whippomorpha</taxon>
        <taxon>Cetacea</taxon>
        <taxon>Mysticeti</taxon>
        <taxon>Balaenopteridae</taxon>
        <taxon>Balaenoptera</taxon>
    </lineage>
</organism>
<dbReference type="InterPro" id="IPR038718">
    <property type="entry name" value="SNF2-like_sf"/>
</dbReference>
<keyword evidence="5" id="KW-0103">Bromodomain</keyword>
<proteinExistence type="inferred from homology"/>
<protein>
    <recommendedName>
        <fullName evidence="14">SWI/SNF related, matrix associated, actin dependent regulator of chromatin, subfamily a, member 2</fullName>
    </recommendedName>
</protein>
<sequence>MKRWPHQFSEGCSPLSLGWKGVVLLSIRFSFHLFPGTSLPNGLASSIGNDDASSESDASMTELQFLWLPPLRLPLGPVVLLLLRNDSFNSQWQHNLRPLRSEHYCFYCHKSKSSGGKGSVLVAVFVVAWTRPSPGPGPSPGPILGPSPGPGPSPGSVHSMMGPSPGPPSVSHPMPSMGSADFPQEGMHQMHKPIDGMHDKGVVEDIHCGSMKGTAMRPPHPGMGPPQSPMDQHSQDLRTKATVELKALRLLNFQRQLRQEVVACMRRDTTLETALNSKAYKRSKRQTLREARMTEKLEKQQKIEQERKRRQKHQEYLNSILQHAKDFKEYHRSVAGKIQKLSKAVATWHANTEREQKKETERIEKERMRRLMAEDEEGYRKLIDQKKDRRLAYLLQQTDEYVANLTNLVWEHKQAQAAKEKKKRRRKRKKAEENAEGEESALGPDGEPIDESSQMSDLPVKVTHTETGKVLFGPEAPKASQLDAWLEMNPGYEVAPRSDSEESDSDYEEEDEEEESSRQETEEKILLDPNSEEVSEKDAKQIIETAKQDVDDEYSMQYSARGSQSYYTVAHAISERVEKQSALLINGTLKHYQVTGVLQGLEWMVSLYNNNLNGILADEMGLGKTIQTIALITYLMEHKRLNGPYLIIVPLSTLSNWTYEFDKWAPSVVKISYKGTPAMRRSLVPQLRSGKFNVLLTTYEYIIKDKHILAKIRWKYMIVDEGHRMKNHHCKLTQVLNTHYVAPRRILLTGTPLQNKLPELWALLNFLLPTIFKSCSTFEQWFNAPFAMTGERVDLNEEETILIIRRLHKVLRPFLLRRLKKEVESQLPEKVCTFSLLLYLLFFFPQVEYVIKCDMSALQKILYRHMQAKGILLTDGSEKDKKGKGGAKTLMNTIMQLRKICNHPYMFQHIEESFAEHLGYSNGVINGAELYRASGKFELLDRILPKLRATNHRVLLFCQMTSLMTIMEDYFAFRNFLYLRLDGTTKSEDRAALLKKFNEPGSQYFIFLLSTRAGGLGLNLQAADTVVIFDSDWNPHQDLQAQDRAHRIGQQNEVRVLRLCTVNSVEEKILAAAKYKLNVDQKVIQAGMFDQKSSSHERRAFLQAILEHEEENEEEDEVPDDETLNQMIARREEEFDLFMRMDMDRRREDARNPKRKPRLMEEDELPSWIIKDDAEVERLTCEEEEEKIFGRGSRQRRDVDYSDALTEKQWLRVGVAFSNSCYVECCWLREIRGLRLEPFERDQLPIEGEGPLEHR</sequence>
<evidence type="ECO:0000256" key="2">
    <source>
        <dbReference type="ARBA" id="ARBA00007025"/>
    </source>
</evidence>
<feature type="region of interest" description="Disordered" evidence="8">
    <location>
        <begin position="492"/>
        <end position="537"/>
    </location>
</feature>
<dbReference type="InterPro" id="IPR029295">
    <property type="entry name" value="SnAC"/>
</dbReference>
<feature type="domain" description="Helicase C-terminal" evidence="10">
    <location>
        <begin position="939"/>
        <end position="1101"/>
    </location>
</feature>
<dbReference type="GO" id="GO:0005654">
    <property type="term" value="C:nucleoplasm"/>
    <property type="evidence" value="ECO:0007669"/>
    <property type="project" value="UniProtKB-ARBA"/>
</dbReference>